<dbReference type="RefSeq" id="WP_146195995.1">
    <property type="nucleotide sequence ID" value="NZ_AP026695.1"/>
</dbReference>
<dbReference type="GeneID" id="76208622"/>
<evidence type="ECO:0000313" key="3">
    <source>
        <dbReference type="Proteomes" id="UP000245829"/>
    </source>
</evidence>
<dbReference type="OrthoDB" id="12300at2157"/>
<organism evidence="2 3">
    <name type="scientific">Nitrosopumilus zosterae</name>
    <dbReference type="NCBI Taxonomy" id="718286"/>
    <lineage>
        <taxon>Archaea</taxon>
        <taxon>Nitrososphaerota</taxon>
        <taxon>Nitrososphaeria</taxon>
        <taxon>Nitrosopumilales</taxon>
        <taxon>Nitrosopumilaceae</taxon>
        <taxon>Nitrosopumilus</taxon>
    </lineage>
</organism>
<keyword evidence="1" id="KW-0812">Transmembrane</keyword>
<comment type="caution">
    <text evidence="2">The sequence shown here is derived from an EMBL/GenBank/DDBJ whole genome shotgun (WGS) entry which is preliminary data.</text>
</comment>
<dbReference type="EMBL" id="BGKI01000004">
    <property type="protein sequence ID" value="GBH34251.1"/>
    <property type="molecule type" value="Genomic_DNA"/>
</dbReference>
<gene>
    <name evidence="2" type="ORF">NZNM25_10420</name>
</gene>
<feature type="transmembrane region" description="Helical" evidence="1">
    <location>
        <begin position="179"/>
        <end position="198"/>
    </location>
</feature>
<accession>A0A2S2KRT3</accession>
<protein>
    <submittedName>
        <fullName evidence="2">Uncharacterized protein</fullName>
    </submittedName>
</protein>
<dbReference type="AlphaFoldDB" id="A0A2S2KRT3"/>
<name>A0A2S2KRT3_9ARCH</name>
<proteinExistence type="predicted"/>
<dbReference type="Proteomes" id="UP000245829">
    <property type="component" value="Unassembled WGS sequence"/>
</dbReference>
<evidence type="ECO:0000313" key="2">
    <source>
        <dbReference type="EMBL" id="GBH34251.1"/>
    </source>
</evidence>
<reference evidence="2 3" key="1">
    <citation type="submission" date="2018-05" db="EMBL/GenBank/DDBJ databases">
        <title>genome sequencing of Nitrosopumilus sp. NM25.</title>
        <authorList>
            <person name="Mori K."/>
            <person name="Nakagawa T."/>
        </authorList>
    </citation>
    <scope>NUCLEOTIDE SEQUENCE [LARGE SCALE GENOMIC DNA]</scope>
    <source>
        <strain evidence="2 3">NM25</strain>
    </source>
</reference>
<sequence>MKARLLILAMVVFWTTFDSSFAESQEFTVAEVKWVKSSHSSDGFASIQVIEPDMNLSPNDIEKFKIHIWSDSDPNGITPDVYETSKDSGVFASNIYFSPNSSTGQRIHVLEEDLVIASYEDQTLPISYTDEKLEVFDSMIIRKTLANPDENQGFFRIDDPTFVRQNLQTGETLGDASSIFGWFVLAMSLFIVFAYITMKIKMRIKK</sequence>
<keyword evidence="3" id="KW-1185">Reference proteome</keyword>
<keyword evidence="1" id="KW-1133">Transmembrane helix</keyword>
<keyword evidence="1" id="KW-0472">Membrane</keyword>
<evidence type="ECO:0000256" key="1">
    <source>
        <dbReference type="SAM" id="Phobius"/>
    </source>
</evidence>